<dbReference type="InterPro" id="IPR003738">
    <property type="entry name" value="SRAP"/>
</dbReference>
<dbReference type="GO" id="GO:0008233">
    <property type="term" value="F:peptidase activity"/>
    <property type="evidence" value="ECO:0007669"/>
    <property type="project" value="UniProtKB-KW"/>
</dbReference>
<keyword evidence="3" id="KW-0227">DNA damage</keyword>
<feature type="region of interest" description="Disordered" evidence="9">
    <location>
        <begin position="220"/>
        <end position="240"/>
    </location>
</feature>
<dbReference type="GO" id="GO:0106300">
    <property type="term" value="P:protein-DNA covalent cross-linking repair"/>
    <property type="evidence" value="ECO:0007669"/>
    <property type="project" value="InterPro"/>
</dbReference>
<proteinExistence type="inferred from homology"/>
<evidence type="ECO:0000256" key="3">
    <source>
        <dbReference type="ARBA" id="ARBA00022763"/>
    </source>
</evidence>
<dbReference type="RefSeq" id="WP_189406603.1">
    <property type="nucleotide sequence ID" value="NZ_BMXP01000005.1"/>
</dbReference>
<keyword evidence="11" id="KW-1185">Reference proteome</keyword>
<reference evidence="10" key="1">
    <citation type="journal article" date="2014" name="Int. J. Syst. Evol. Microbiol.">
        <title>Complete genome sequence of Corynebacterium casei LMG S-19264T (=DSM 44701T), isolated from a smear-ripened cheese.</title>
        <authorList>
            <consortium name="US DOE Joint Genome Institute (JGI-PGF)"/>
            <person name="Walter F."/>
            <person name="Albersmeier A."/>
            <person name="Kalinowski J."/>
            <person name="Ruckert C."/>
        </authorList>
    </citation>
    <scope>NUCLEOTIDE SEQUENCE</scope>
    <source>
        <strain evidence="10">KCTC 22164</strain>
    </source>
</reference>
<evidence type="ECO:0000256" key="1">
    <source>
        <dbReference type="ARBA" id="ARBA00008136"/>
    </source>
</evidence>
<dbReference type="SUPFAM" id="SSF143081">
    <property type="entry name" value="BB1717-like"/>
    <property type="match status" value="1"/>
</dbReference>
<name>A0A918JLN3_9ALTE</name>
<sequence length="240" mass="27221">MCGRLSITDSPGVRALCDQMEIALWPDDGQIFTRFARATQRISVVFERDGQRIMRNAIWWLLLDKTHDEGGRSVLRPSKYTSFNTRYDKLNTPRSAGYQAFRQQRCAIPVRGFGESQKTREGMHYHDMVVAEEGAMAMGGLYRVWDYTDDRGERRQAISCSVVTLPPHPKLQAIHQKSTPLMLSETDGSLDRWLDAGTTDSDALNDLLTPCIRHPLNAVPIDRPSSHNPIGESFTIQKDR</sequence>
<dbReference type="PANTHER" id="PTHR13604">
    <property type="entry name" value="DC12-RELATED"/>
    <property type="match status" value="1"/>
</dbReference>
<comment type="caution">
    <text evidence="10">The sequence shown here is derived from an EMBL/GenBank/DDBJ whole genome shotgun (WGS) entry which is preliminary data.</text>
</comment>
<dbReference type="GO" id="GO:0006508">
    <property type="term" value="P:proteolysis"/>
    <property type="evidence" value="ECO:0007669"/>
    <property type="project" value="UniProtKB-KW"/>
</dbReference>
<dbReference type="AlphaFoldDB" id="A0A918JLN3"/>
<reference evidence="10" key="2">
    <citation type="submission" date="2020-09" db="EMBL/GenBank/DDBJ databases">
        <authorList>
            <person name="Sun Q."/>
            <person name="Kim S."/>
        </authorList>
    </citation>
    <scope>NUCLEOTIDE SEQUENCE</scope>
    <source>
        <strain evidence="10">KCTC 22164</strain>
    </source>
</reference>
<keyword evidence="4 8" id="KW-0378">Hydrolase</keyword>
<evidence type="ECO:0000256" key="5">
    <source>
        <dbReference type="ARBA" id="ARBA00023124"/>
    </source>
</evidence>
<keyword evidence="7" id="KW-0456">Lyase</keyword>
<keyword evidence="2 8" id="KW-0645">Protease</keyword>
<keyword evidence="5" id="KW-0190">Covalent protein-DNA linkage</keyword>
<dbReference type="GO" id="GO:0016829">
    <property type="term" value="F:lyase activity"/>
    <property type="evidence" value="ECO:0007669"/>
    <property type="project" value="UniProtKB-KW"/>
</dbReference>
<evidence type="ECO:0000313" key="10">
    <source>
        <dbReference type="EMBL" id="GGW88408.1"/>
    </source>
</evidence>
<protein>
    <recommendedName>
        <fullName evidence="8">Abasic site processing protein</fullName>
        <ecNumber evidence="8">3.4.-.-</ecNumber>
    </recommendedName>
</protein>
<dbReference type="PANTHER" id="PTHR13604:SF0">
    <property type="entry name" value="ABASIC SITE PROCESSING PROTEIN HMCES"/>
    <property type="match status" value="1"/>
</dbReference>
<dbReference type="Proteomes" id="UP000631300">
    <property type="component" value="Unassembled WGS sequence"/>
</dbReference>
<evidence type="ECO:0000256" key="2">
    <source>
        <dbReference type="ARBA" id="ARBA00022670"/>
    </source>
</evidence>
<dbReference type="EC" id="3.4.-.-" evidence="8"/>
<accession>A0A918JLN3</accession>
<evidence type="ECO:0000313" key="11">
    <source>
        <dbReference type="Proteomes" id="UP000631300"/>
    </source>
</evidence>
<keyword evidence="6" id="KW-0238">DNA-binding</keyword>
<comment type="similarity">
    <text evidence="1 8">Belongs to the SOS response-associated peptidase family.</text>
</comment>
<dbReference type="Gene3D" id="3.90.1680.10">
    <property type="entry name" value="SOS response associated peptidase-like"/>
    <property type="match status" value="1"/>
</dbReference>
<evidence type="ECO:0000256" key="8">
    <source>
        <dbReference type="RuleBase" id="RU364100"/>
    </source>
</evidence>
<evidence type="ECO:0000256" key="9">
    <source>
        <dbReference type="SAM" id="MobiDB-lite"/>
    </source>
</evidence>
<organism evidence="10 11">
    <name type="scientific">Alteromonas halophila</name>
    <dbReference type="NCBI Taxonomy" id="516698"/>
    <lineage>
        <taxon>Bacteria</taxon>
        <taxon>Pseudomonadati</taxon>
        <taxon>Pseudomonadota</taxon>
        <taxon>Gammaproteobacteria</taxon>
        <taxon>Alteromonadales</taxon>
        <taxon>Alteromonadaceae</taxon>
        <taxon>Alteromonas/Salinimonas group</taxon>
        <taxon>Alteromonas</taxon>
    </lineage>
</organism>
<dbReference type="InterPro" id="IPR036590">
    <property type="entry name" value="SRAP-like"/>
</dbReference>
<dbReference type="EMBL" id="BMXP01000005">
    <property type="protein sequence ID" value="GGW88408.1"/>
    <property type="molecule type" value="Genomic_DNA"/>
</dbReference>
<evidence type="ECO:0000256" key="6">
    <source>
        <dbReference type="ARBA" id="ARBA00023125"/>
    </source>
</evidence>
<evidence type="ECO:0000256" key="4">
    <source>
        <dbReference type="ARBA" id="ARBA00022801"/>
    </source>
</evidence>
<evidence type="ECO:0000256" key="7">
    <source>
        <dbReference type="ARBA" id="ARBA00023239"/>
    </source>
</evidence>
<dbReference type="GO" id="GO:0003697">
    <property type="term" value="F:single-stranded DNA binding"/>
    <property type="evidence" value="ECO:0007669"/>
    <property type="project" value="InterPro"/>
</dbReference>
<dbReference type="Pfam" id="PF02586">
    <property type="entry name" value="SRAP"/>
    <property type="match status" value="1"/>
</dbReference>
<gene>
    <name evidence="10" type="ORF">GCM10007391_22970</name>
</gene>